<keyword evidence="1" id="KW-0547">Nucleotide-binding</keyword>
<dbReference type="SUPFAM" id="SSF52540">
    <property type="entry name" value="P-loop containing nucleoside triphosphate hydrolases"/>
    <property type="match status" value="1"/>
</dbReference>
<dbReference type="EMBL" id="JBEPLV010000005">
    <property type="protein sequence ID" value="MET3548113.1"/>
    <property type="molecule type" value="Genomic_DNA"/>
</dbReference>
<feature type="domain" description="Helicase C-terminal" evidence="6">
    <location>
        <begin position="640"/>
        <end position="790"/>
    </location>
</feature>
<evidence type="ECO:0000313" key="8">
    <source>
        <dbReference type="Proteomes" id="UP001549098"/>
    </source>
</evidence>
<keyword evidence="7" id="KW-0347">Helicase</keyword>
<name>A0ABV2F8K9_9BACL</name>
<dbReference type="PANTHER" id="PTHR30580:SF1">
    <property type="entry name" value="COMF OPERON PROTEIN 1"/>
    <property type="match status" value="1"/>
</dbReference>
<dbReference type="SMART" id="SM00490">
    <property type="entry name" value="HELICc"/>
    <property type="match status" value="1"/>
</dbReference>
<organism evidence="7 8">
    <name type="scientific">Paenibacillus favisporus</name>
    <dbReference type="NCBI Taxonomy" id="221028"/>
    <lineage>
        <taxon>Bacteria</taxon>
        <taxon>Bacillati</taxon>
        <taxon>Bacillota</taxon>
        <taxon>Bacilli</taxon>
        <taxon>Bacillales</taxon>
        <taxon>Paenibacillaceae</taxon>
        <taxon>Paenibacillus</taxon>
    </lineage>
</organism>
<dbReference type="Proteomes" id="UP001549098">
    <property type="component" value="Unassembled WGS sequence"/>
</dbReference>
<keyword evidence="8" id="KW-1185">Reference proteome</keyword>
<dbReference type="PANTHER" id="PTHR30580">
    <property type="entry name" value="PRIMOSOMAL PROTEIN N"/>
    <property type="match status" value="1"/>
</dbReference>
<evidence type="ECO:0000256" key="4">
    <source>
        <dbReference type="SAM" id="MobiDB-lite"/>
    </source>
</evidence>
<keyword evidence="7" id="KW-0378">Hydrolase</keyword>
<dbReference type="InterPro" id="IPR011545">
    <property type="entry name" value="DEAD/DEAH_box_helicase_dom"/>
</dbReference>
<dbReference type="RefSeq" id="WP_354500298.1">
    <property type="nucleotide sequence ID" value="NZ_JBEPLV010000005.1"/>
</dbReference>
<reference evidence="7 8" key="1">
    <citation type="submission" date="2024-06" db="EMBL/GenBank/DDBJ databases">
        <title>Genomic Encyclopedia of Type Strains, Phase IV (KMG-IV): sequencing the most valuable type-strain genomes for metagenomic binning, comparative biology and taxonomic classification.</title>
        <authorList>
            <person name="Goeker M."/>
        </authorList>
    </citation>
    <scope>NUCLEOTIDE SEQUENCE [LARGE SCALE GENOMIC DNA]</scope>
    <source>
        <strain evidence="7 8">DSM 17253</strain>
    </source>
</reference>
<dbReference type="GO" id="GO:0004386">
    <property type="term" value="F:helicase activity"/>
    <property type="evidence" value="ECO:0007669"/>
    <property type="project" value="UniProtKB-KW"/>
</dbReference>
<feature type="compositionally biased region" description="Basic and acidic residues" evidence="4">
    <location>
        <begin position="108"/>
        <end position="128"/>
    </location>
</feature>
<dbReference type="PROSITE" id="PS51192">
    <property type="entry name" value="HELICASE_ATP_BIND_1"/>
    <property type="match status" value="1"/>
</dbReference>
<sequence>MRVAVYAIRQGQRWKMKTSLDLRIDIVWWEYMCRNAGIDGTMVLLSGDMPLGWACKVVKDFVGAPEMVYWKMQQWKGWLEAELREEMEREQTGIGRSRPGMNGWTSVDGEKQDARTKGSLRGMKDRGRGVWNSFEPKDHDGAAWGGLKSKGNDRSIQDEFKAKGHDRAARGGLRTKGYDWASKDGIKSKGNDRAVRNGLNPKGNDGSARDGFNTKGNDRKVGDNCSGMWRWGLGEPLPPAVWQELMRQPEEGQWAGDVRDPAVLGELAEQAGQLVDRLRGRSLLAAEVDSLLSDRAPGLASAWHSAAQLAYLQGQLALDAGVATASPRKGPRGALRAGRGQAPRCRRCGSDATGRTACAACGLAACAYCEACLALGRSRACSLLLRTAANPAVRGTAGESTAAVAGRWGLSAAQGDAAWAALGFLAEPPEGGSAAGGRTGWMRPRWGAAQRSGTSTAPSRFLLWAVTGAGKTEMIFPLLDSVLAVGGRVLVATPRRDVVLELAPRLAKAFSGVRIVTLYGGSAERWESGALTLATTHQLMRFYHAFDLVVIDELDAFPYHNDPMLAYAAQHACKPDGKFVYLSATPPRPLQREVSRGTLPHAKVPVRYHGHPLPVPKRIAMRSVETCLRQPKLLGPLAAELRRSIDRGAQIFLFVSRIRHIGPLVEILRRRFKDIAVEGTSSEDSGRGEKVMAFRKKDICLLVTTTILERGVTVPRSDVYILDADSSLFDEASLVQMAGRAGRSSEDPAGRVIFASSQWTLSQKLAVSQIKAMNRIAGKHGYLKEQPFKS</sequence>
<evidence type="ECO:0000256" key="3">
    <source>
        <dbReference type="ARBA" id="ARBA00023125"/>
    </source>
</evidence>
<dbReference type="Pfam" id="PF00270">
    <property type="entry name" value="DEAD"/>
    <property type="match status" value="1"/>
</dbReference>
<comment type="caution">
    <text evidence="7">The sequence shown here is derived from an EMBL/GenBank/DDBJ whole genome shotgun (WGS) entry which is preliminary data.</text>
</comment>
<dbReference type="InterPro" id="IPR001650">
    <property type="entry name" value="Helicase_C-like"/>
</dbReference>
<dbReference type="InterPro" id="IPR027417">
    <property type="entry name" value="P-loop_NTPase"/>
</dbReference>
<gene>
    <name evidence="7" type="ORF">ABID47_004741</name>
</gene>
<feature type="domain" description="Helicase ATP-binding" evidence="5">
    <location>
        <begin position="452"/>
        <end position="604"/>
    </location>
</feature>
<evidence type="ECO:0000256" key="1">
    <source>
        <dbReference type="ARBA" id="ARBA00022741"/>
    </source>
</evidence>
<dbReference type="PROSITE" id="PS51194">
    <property type="entry name" value="HELICASE_CTER"/>
    <property type="match status" value="1"/>
</dbReference>
<dbReference type="InterPro" id="IPR014001">
    <property type="entry name" value="Helicase_ATP-bd"/>
</dbReference>
<evidence type="ECO:0000256" key="2">
    <source>
        <dbReference type="ARBA" id="ARBA00022840"/>
    </source>
</evidence>
<evidence type="ECO:0000313" key="7">
    <source>
        <dbReference type="EMBL" id="MET3548113.1"/>
    </source>
</evidence>
<dbReference type="SMART" id="SM00487">
    <property type="entry name" value="DEXDc"/>
    <property type="match status" value="1"/>
</dbReference>
<accession>A0ABV2F8K9</accession>
<feature type="compositionally biased region" description="Basic and acidic residues" evidence="4">
    <location>
        <begin position="182"/>
        <end position="195"/>
    </location>
</feature>
<feature type="region of interest" description="Disordered" evidence="4">
    <location>
        <begin position="182"/>
        <end position="223"/>
    </location>
</feature>
<keyword evidence="3" id="KW-0238">DNA-binding</keyword>
<proteinExistence type="predicted"/>
<keyword evidence="2" id="KW-0067">ATP-binding</keyword>
<evidence type="ECO:0000259" key="6">
    <source>
        <dbReference type="PROSITE" id="PS51194"/>
    </source>
</evidence>
<evidence type="ECO:0000259" key="5">
    <source>
        <dbReference type="PROSITE" id="PS51192"/>
    </source>
</evidence>
<dbReference type="Pfam" id="PF00271">
    <property type="entry name" value="Helicase_C"/>
    <property type="match status" value="1"/>
</dbReference>
<dbReference type="Gene3D" id="3.40.50.300">
    <property type="entry name" value="P-loop containing nucleotide triphosphate hydrolases"/>
    <property type="match status" value="2"/>
</dbReference>
<feature type="region of interest" description="Disordered" evidence="4">
    <location>
        <begin position="91"/>
        <end position="150"/>
    </location>
</feature>
<protein>
    <submittedName>
        <fullName evidence="7">Late competence protein required for DNA uptake (Superfamily II DNA/RNA helicase)</fullName>
    </submittedName>
</protein>